<dbReference type="InterPro" id="IPR005225">
    <property type="entry name" value="Small_GTP-bd"/>
</dbReference>
<keyword evidence="2" id="KW-0547">Nucleotide-binding</keyword>
<dbReference type="SUPFAM" id="SSF52540">
    <property type="entry name" value="P-loop containing nucleoside triphosphate hydrolases"/>
    <property type="match status" value="1"/>
</dbReference>
<evidence type="ECO:0000256" key="6">
    <source>
        <dbReference type="SAM" id="MobiDB-lite"/>
    </source>
</evidence>
<keyword evidence="4" id="KW-0342">GTP-binding</keyword>
<reference evidence="8" key="1">
    <citation type="submission" date="2022-12" db="EMBL/GenBank/DDBJ databases">
        <authorList>
            <person name="Petersen C."/>
        </authorList>
    </citation>
    <scope>NUCLEOTIDE SEQUENCE</scope>
    <source>
        <strain evidence="7">IBT 35673</strain>
        <strain evidence="8">IBT 35675</strain>
    </source>
</reference>
<dbReference type="CDD" id="cd04128">
    <property type="entry name" value="Spg1"/>
    <property type="match status" value="1"/>
</dbReference>
<dbReference type="NCBIfam" id="TIGR00231">
    <property type="entry name" value="small_GTP"/>
    <property type="match status" value="1"/>
</dbReference>
<keyword evidence="9" id="KW-1185">Reference proteome</keyword>
<dbReference type="GO" id="GO:0090068">
    <property type="term" value="P:positive regulation of cell cycle process"/>
    <property type="evidence" value="ECO:0007669"/>
    <property type="project" value="UniProtKB-ARBA"/>
</dbReference>
<dbReference type="Proteomes" id="UP001148299">
    <property type="component" value="Unassembled WGS sequence"/>
</dbReference>
<evidence type="ECO:0000256" key="3">
    <source>
        <dbReference type="ARBA" id="ARBA00022776"/>
    </source>
</evidence>
<name>A0A9W9V4N4_PENBR</name>
<dbReference type="GO" id="GO:0035556">
    <property type="term" value="P:intracellular signal transduction"/>
    <property type="evidence" value="ECO:0007669"/>
    <property type="project" value="UniProtKB-ARBA"/>
</dbReference>
<keyword evidence="1" id="KW-0132">Cell division</keyword>
<dbReference type="Pfam" id="PF00071">
    <property type="entry name" value="Ras"/>
    <property type="match status" value="1"/>
</dbReference>
<feature type="compositionally biased region" description="Low complexity" evidence="6">
    <location>
        <begin position="120"/>
        <end position="135"/>
    </location>
</feature>
<evidence type="ECO:0000256" key="5">
    <source>
        <dbReference type="ARBA" id="ARBA00023306"/>
    </source>
</evidence>
<dbReference type="Proteomes" id="UP001147695">
    <property type="component" value="Unassembled WGS sequence"/>
</dbReference>
<evidence type="ECO:0000256" key="1">
    <source>
        <dbReference type="ARBA" id="ARBA00022618"/>
    </source>
</evidence>
<dbReference type="PROSITE" id="PS51419">
    <property type="entry name" value="RAB"/>
    <property type="match status" value="1"/>
</dbReference>
<organism evidence="8 9">
    <name type="scientific">Penicillium brevicompactum</name>
    <dbReference type="NCBI Taxonomy" id="5074"/>
    <lineage>
        <taxon>Eukaryota</taxon>
        <taxon>Fungi</taxon>
        <taxon>Dikarya</taxon>
        <taxon>Ascomycota</taxon>
        <taxon>Pezizomycotina</taxon>
        <taxon>Eurotiomycetes</taxon>
        <taxon>Eurotiomycetidae</taxon>
        <taxon>Eurotiales</taxon>
        <taxon>Aspergillaceae</taxon>
        <taxon>Penicillium</taxon>
    </lineage>
</organism>
<evidence type="ECO:0000256" key="2">
    <source>
        <dbReference type="ARBA" id="ARBA00022741"/>
    </source>
</evidence>
<dbReference type="PANTHER" id="PTHR47978">
    <property type="match status" value="1"/>
</dbReference>
<dbReference type="EMBL" id="JAPZBR010000001">
    <property type="protein sequence ID" value="KAJ5366325.1"/>
    <property type="molecule type" value="Genomic_DNA"/>
</dbReference>
<evidence type="ECO:0000313" key="7">
    <source>
        <dbReference type="EMBL" id="KAJ5329571.1"/>
    </source>
</evidence>
<protein>
    <submittedName>
        <fullName evidence="8">Small GTPase superfamily</fullName>
    </submittedName>
</protein>
<evidence type="ECO:0000313" key="9">
    <source>
        <dbReference type="Proteomes" id="UP001148299"/>
    </source>
</evidence>
<gene>
    <name evidence="7" type="ORF">N7452_009961</name>
    <name evidence="8" type="ORF">N7541_000266</name>
</gene>
<dbReference type="Gene3D" id="3.40.50.300">
    <property type="entry name" value="P-loop containing nucleotide triphosphate hydrolases"/>
    <property type="match status" value="1"/>
</dbReference>
<dbReference type="InterPro" id="IPR001806">
    <property type="entry name" value="Small_GTPase"/>
</dbReference>
<dbReference type="InterPro" id="IPR017231">
    <property type="entry name" value="Small_GTPase_Tem1/Spg1"/>
</dbReference>
<sequence>MEFAQPPSETAPAHDADVPIAPTVAEPEQTAQGDQTPQPQEEPQPELQQEQETPTQQPAEQPAPVMVNIEEPASEHISARAAINNGYNSDSKAHYHSRSTDFHQSAPEYPAQDTDQSRQNSSPSLSHHPLPVPNSRPGSGLSSGPERPGPSQQQQQESGQRQAAQSNKNSVVIKVGMVGDAQIGKTSLMVKYVEGSWDEDYIQTLGVNFMEKTISIRNTEITFSIWDLGGQREFVNMLPLVCNDAVAILFMFDLTRKSTLNSIKEWYRQGRGFNKTAIPFLVGTKYDHFVNFPREDQEEISIQAKRFAKAMKASLIFSSTSHSINVQKIFKIVLAKAFDLKCTIPEIENVGEPLLLYKNV</sequence>
<keyword evidence="5" id="KW-0131">Cell cycle</keyword>
<dbReference type="FunFam" id="3.40.50.300:FF:000330">
    <property type="entry name" value="Septum-promoting GTP-binding protein 1"/>
    <property type="match status" value="1"/>
</dbReference>
<dbReference type="GO" id="GO:0005525">
    <property type="term" value="F:GTP binding"/>
    <property type="evidence" value="ECO:0007669"/>
    <property type="project" value="UniProtKB-KW"/>
</dbReference>
<dbReference type="SMART" id="SM00175">
    <property type="entry name" value="RAB"/>
    <property type="match status" value="1"/>
</dbReference>
<feature type="compositionally biased region" description="Low complexity" evidence="6">
    <location>
        <begin position="35"/>
        <end position="64"/>
    </location>
</feature>
<dbReference type="InterPro" id="IPR027417">
    <property type="entry name" value="P-loop_NTPase"/>
</dbReference>
<dbReference type="GO" id="GO:0005816">
    <property type="term" value="C:spindle pole body"/>
    <property type="evidence" value="ECO:0007669"/>
    <property type="project" value="UniProtKB-ARBA"/>
</dbReference>
<evidence type="ECO:0000256" key="4">
    <source>
        <dbReference type="ARBA" id="ARBA00023134"/>
    </source>
</evidence>
<dbReference type="SMART" id="SM00174">
    <property type="entry name" value="RHO"/>
    <property type="match status" value="1"/>
</dbReference>
<keyword evidence="3" id="KW-0498">Mitosis</keyword>
<accession>A0A9W9V4N4</accession>
<dbReference type="GO" id="GO:0051301">
    <property type="term" value="P:cell division"/>
    <property type="evidence" value="ECO:0007669"/>
    <property type="project" value="UniProtKB-KW"/>
</dbReference>
<proteinExistence type="predicted"/>
<dbReference type="SMART" id="SM00173">
    <property type="entry name" value="RAS"/>
    <property type="match status" value="1"/>
</dbReference>
<reference evidence="8" key="2">
    <citation type="journal article" date="2023" name="IMA Fungus">
        <title>Comparative genomic study of the Penicillium genus elucidates a diverse pangenome and 15 lateral gene transfer events.</title>
        <authorList>
            <person name="Petersen C."/>
            <person name="Sorensen T."/>
            <person name="Nielsen M.R."/>
            <person name="Sondergaard T.E."/>
            <person name="Sorensen J.L."/>
            <person name="Fitzpatrick D.A."/>
            <person name="Frisvad J.C."/>
            <person name="Nielsen K.L."/>
        </authorList>
    </citation>
    <scope>NUCLEOTIDE SEQUENCE</scope>
    <source>
        <strain evidence="7">IBT 35673</strain>
        <strain evidence="8">IBT 35675</strain>
    </source>
</reference>
<feature type="compositionally biased region" description="Low complexity" evidence="6">
    <location>
        <begin position="142"/>
        <end position="166"/>
    </location>
</feature>
<dbReference type="AlphaFoldDB" id="A0A9W9V4N4"/>
<feature type="region of interest" description="Disordered" evidence="6">
    <location>
        <begin position="1"/>
        <end position="168"/>
    </location>
</feature>
<dbReference type="EMBL" id="JAPZBQ010000005">
    <property type="protein sequence ID" value="KAJ5329571.1"/>
    <property type="molecule type" value="Genomic_DNA"/>
</dbReference>
<dbReference type="PRINTS" id="PR00449">
    <property type="entry name" value="RASTRNSFRMNG"/>
</dbReference>
<evidence type="ECO:0000313" key="8">
    <source>
        <dbReference type="EMBL" id="KAJ5366325.1"/>
    </source>
</evidence>
<comment type="caution">
    <text evidence="8">The sequence shown here is derived from an EMBL/GenBank/DDBJ whole genome shotgun (WGS) entry which is preliminary data.</text>
</comment>
<dbReference type="GO" id="GO:0003924">
    <property type="term" value="F:GTPase activity"/>
    <property type="evidence" value="ECO:0007669"/>
    <property type="project" value="InterPro"/>
</dbReference>